<dbReference type="EMBL" id="KN598818">
    <property type="protein sequence ID" value="KHJ80804.1"/>
    <property type="molecule type" value="Genomic_DNA"/>
</dbReference>
<dbReference type="GO" id="GO:0005261">
    <property type="term" value="F:monoatomic cation channel activity"/>
    <property type="evidence" value="ECO:0007669"/>
    <property type="project" value="TreeGrafter"/>
</dbReference>
<name>A0A0B1S781_OESDE</name>
<organism evidence="2 3">
    <name type="scientific">Oesophagostomum dentatum</name>
    <name type="common">Nodular worm</name>
    <dbReference type="NCBI Taxonomy" id="61180"/>
    <lineage>
        <taxon>Eukaryota</taxon>
        <taxon>Metazoa</taxon>
        <taxon>Ecdysozoa</taxon>
        <taxon>Nematoda</taxon>
        <taxon>Chromadorea</taxon>
        <taxon>Rhabditida</taxon>
        <taxon>Rhabditina</taxon>
        <taxon>Rhabditomorpha</taxon>
        <taxon>Strongyloidea</taxon>
        <taxon>Strongylidae</taxon>
        <taxon>Oesophagostomum</taxon>
    </lineage>
</organism>
<evidence type="ECO:0000313" key="2">
    <source>
        <dbReference type="EMBL" id="KHJ80804.1"/>
    </source>
</evidence>
<dbReference type="GO" id="GO:0034703">
    <property type="term" value="C:cation channel complex"/>
    <property type="evidence" value="ECO:0007669"/>
    <property type="project" value="TreeGrafter"/>
</dbReference>
<feature type="non-terminal residue" evidence="2">
    <location>
        <position position="206"/>
    </location>
</feature>
<dbReference type="AlphaFoldDB" id="A0A0B1S781"/>
<protein>
    <recommendedName>
        <fullName evidence="1">Protein UNC80 C-terminal domain-containing protein</fullName>
    </recommendedName>
</protein>
<proteinExistence type="predicted"/>
<dbReference type="PANTHER" id="PTHR31781">
    <property type="entry name" value="UNC80"/>
    <property type="match status" value="1"/>
</dbReference>
<gene>
    <name evidence="2" type="ORF">OESDEN_19516</name>
</gene>
<reference evidence="2 3" key="1">
    <citation type="submission" date="2014-03" db="EMBL/GenBank/DDBJ databases">
        <title>Draft genome of the hookworm Oesophagostomum dentatum.</title>
        <authorList>
            <person name="Mitreva M."/>
        </authorList>
    </citation>
    <scope>NUCLEOTIDE SEQUENCE [LARGE SCALE GENOMIC DNA]</scope>
    <source>
        <strain evidence="2 3">OD-Hann</strain>
    </source>
</reference>
<feature type="non-terminal residue" evidence="2">
    <location>
        <position position="1"/>
    </location>
</feature>
<evidence type="ECO:0000313" key="3">
    <source>
        <dbReference type="Proteomes" id="UP000053660"/>
    </source>
</evidence>
<accession>A0A0B1S781</accession>
<evidence type="ECO:0000259" key="1">
    <source>
        <dbReference type="Pfam" id="PF20262"/>
    </source>
</evidence>
<dbReference type="GO" id="GO:0055080">
    <property type="term" value="P:monoatomic cation homeostasis"/>
    <property type="evidence" value="ECO:0007669"/>
    <property type="project" value="TreeGrafter"/>
</dbReference>
<dbReference type="OrthoDB" id="5858345at2759"/>
<dbReference type="GO" id="GO:0030424">
    <property type="term" value="C:axon"/>
    <property type="evidence" value="ECO:0007669"/>
    <property type="project" value="TreeGrafter"/>
</dbReference>
<sequence length="206" mass="22055">FQSTTQLCLRIIAGDPFHEEGSSIATHTSTVLHPAPPPAVFCNAVLRMTTILMQALGQASFSLEMVSGAEGLGAAADRIEAVLCHLLIPLFLRTSTNPREASVIHGKDLSFCLSLMQHAISPPIGKHSTAPTTTSTTLATTFIRGDITGRQGSVSVTDRGHSATVSTLRIVRDSVSQCIYLALKVMMLCFGKLLTPMWPKVARLVK</sequence>
<keyword evidence="3" id="KW-1185">Reference proteome</keyword>
<dbReference type="PANTHER" id="PTHR31781:SF1">
    <property type="entry name" value="PROTEIN UNC-80 HOMOLOG"/>
    <property type="match status" value="1"/>
</dbReference>
<dbReference type="Proteomes" id="UP000053660">
    <property type="component" value="Unassembled WGS sequence"/>
</dbReference>
<feature type="domain" description="Protein UNC80 C-terminal" evidence="1">
    <location>
        <begin position="7"/>
        <end position="206"/>
    </location>
</feature>
<dbReference type="InterPro" id="IPR046460">
    <property type="entry name" value="UNC80_C"/>
</dbReference>
<dbReference type="Pfam" id="PF20262">
    <property type="entry name" value="UNC80_C"/>
    <property type="match status" value="1"/>
</dbReference>